<keyword evidence="1" id="KW-1133">Transmembrane helix</keyword>
<dbReference type="AlphaFoldDB" id="A0AAU7G4Z9"/>
<accession>A0AAU7G4Z9</accession>
<sequence>MKGALIAFGAALLAIAGLFAVLQAGYAWKNPCSRYGPVPAEARPTDAGGSVHETRTWWPIGSVCEWMRADGTGTVRSQVGDDALTLTTYGLAVAGVVSIAVSGTAARRREQRASRG</sequence>
<dbReference type="RefSeq" id="WP_348786435.1">
    <property type="nucleotide sequence ID" value="NZ_CP157390.1"/>
</dbReference>
<gene>
    <name evidence="2" type="ORF">AAME72_10110</name>
</gene>
<evidence type="ECO:0000313" key="2">
    <source>
        <dbReference type="EMBL" id="XBM46450.1"/>
    </source>
</evidence>
<name>A0AAU7G4Z9_9MICO</name>
<organism evidence="2">
    <name type="scientific">Leifsonia sp. NPDC080035</name>
    <dbReference type="NCBI Taxonomy" id="3143936"/>
    <lineage>
        <taxon>Bacteria</taxon>
        <taxon>Bacillati</taxon>
        <taxon>Actinomycetota</taxon>
        <taxon>Actinomycetes</taxon>
        <taxon>Micrococcales</taxon>
        <taxon>Microbacteriaceae</taxon>
        <taxon>Leifsonia</taxon>
    </lineage>
</organism>
<reference evidence="2" key="1">
    <citation type="submission" date="2024-05" db="EMBL/GenBank/DDBJ databases">
        <title>The Natural Products Discovery Center: Release of the First 8490 Sequenced Strains for Exploring Actinobacteria Biosynthetic Diversity.</title>
        <authorList>
            <person name="Kalkreuter E."/>
            <person name="Kautsar S.A."/>
            <person name="Yang D."/>
            <person name="Bader C.D."/>
            <person name="Teijaro C.N."/>
            <person name="Fluegel L."/>
            <person name="Davis C.M."/>
            <person name="Simpson J.R."/>
            <person name="Lauterbach L."/>
            <person name="Steele A.D."/>
            <person name="Gui C."/>
            <person name="Meng S."/>
            <person name="Li G."/>
            <person name="Viehrig K."/>
            <person name="Ye F."/>
            <person name="Su P."/>
            <person name="Kiefer A.F."/>
            <person name="Nichols A."/>
            <person name="Cepeda A.J."/>
            <person name="Yan W."/>
            <person name="Fan B."/>
            <person name="Jiang Y."/>
            <person name="Adhikari A."/>
            <person name="Zheng C.-J."/>
            <person name="Schuster L."/>
            <person name="Cowan T.M."/>
            <person name="Smanski M.J."/>
            <person name="Chevrette M.G."/>
            <person name="de Carvalho L.P.S."/>
            <person name="Shen B."/>
        </authorList>
    </citation>
    <scope>NUCLEOTIDE SEQUENCE</scope>
    <source>
        <strain evidence="2">NPDC080035</strain>
    </source>
</reference>
<keyword evidence="1" id="KW-0812">Transmembrane</keyword>
<keyword evidence="1" id="KW-0472">Membrane</keyword>
<feature type="transmembrane region" description="Helical" evidence="1">
    <location>
        <begin position="86"/>
        <end position="106"/>
    </location>
</feature>
<evidence type="ECO:0000256" key="1">
    <source>
        <dbReference type="SAM" id="Phobius"/>
    </source>
</evidence>
<dbReference type="EMBL" id="CP157390">
    <property type="protein sequence ID" value="XBM46450.1"/>
    <property type="molecule type" value="Genomic_DNA"/>
</dbReference>
<evidence type="ECO:0008006" key="3">
    <source>
        <dbReference type="Google" id="ProtNLM"/>
    </source>
</evidence>
<proteinExistence type="predicted"/>
<protein>
    <recommendedName>
        <fullName evidence="3">Integral membrane protein</fullName>
    </recommendedName>
</protein>